<feature type="transmembrane region" description="Helical" evidence="7">
    <location>
        <begin position="93"/>
        <end position="113"/>
    </location>
</feature>
<keyword evidence="6 7" id="KW-0472">Membrane</keyword>
<comment type="similarity">
    <text evidence="2 7">Belongs to the purine permeases (TC 2.A.7.14) family.</text>
</comment>
<evidence type="ECO:0000313" key="9">
    <source>
        <dbReference type="Proteomes" id="UP001179952"/>
    </source>
</evidence>
<dbReference type="GO" id="GO:0016020">
    <property type="term" value="C:membrane"/>
    <property type="evidence" value="ECO:0007669"/>
    <property type="project" value="UniProtKB-SubCell"/>
</dbReference>
<dbReference type="GO" id="GO:0005345">
    <property type="term" value="F:purine nucleobase transmembrane transporter activity"/>
    <property type="evidence" value="ECO:0007669"/>
    <property type="project" value="UniProtKB-UniRule"/>
</dbReference>
<proteinExistence type="inferred from homology"/>
<evidence type="ECO:0000256" key="7">
    <source>
        <dbReference type="RuleBase" id="RU368015"/>
    </source>
</evidence>
<keyword evidence="5 7" id="KW-1133">Transmembrane helix</keyword>
<feature type="transmembrane region" description="Helical" evidence="7">
    <location>
        <begin position="267"/>
        <end position="288"/>
    </location>
</feature>
<dbReference type="Pfam" id="PF16913">
    <property type="entry name" value="PUNUT"/>
    <property type="match status" value="1"/>
</dbReference>
<evidence type="ECO:0000256" key="3">
    <source>
        <dbReference type="ARBA" id="ARBA00022448"/>
    </source>
</evidence>
<evidence type="ECO:0000256" key="2">
    <source>
        <dbReference type="ARBA" id="ARBA00006213"/>
    </source>
</evidence>
<gene>
    <name evidence="8" type="ORF">QJS04_geneDACA019652</name>
</gene>
<feature type="transmembrane region" description="Helical" evidence="7">
    <location>
        <begin position="125"/>
        <end position="149"/>
    </location>
</feature>
<dbReference type="Proteomes" id="UP001179952">
    <property type="component" value="Unassembled WGS sequence"/>
</dbReference>
<feature type="transmembrane region" description="Helical" evidence="7">
    <location>
        <begin position="29"/>
        <end position="51"/>
    </location>
</feature>
<keyword evidence="3 7" id="KW-0813">Transport</keyword>
<protein>
    <recommendedName>
        <fullName evidence="7">Probable purine permease</fullName>
    </recommendedName>
</protein>
<organism evidence="8 9">
    <name type="scientific">Acorus gramineus</name>
    <name type="common">Dwarf sweet flag</name>
    <dbReference type="NCBI Taxonomy" id="55184"/>
    <lineage>
        <taxon>Eukaryota</taxon>
        <taxon>Viridiplantae</taxon>
        <taxon>Streptophyta</taxon>
        <taxon>Embryophyta</taxon>
        <taxon>Tracheophyta</taxon>
        <taxon>Spermatophyta</taxon>
        <taxon>Magnoliopsida</taxon>
        <taxon>Liliopsida</taxon>
        <taxon>Acoraceae</taxon>
        <taxon>Acorus</taxon>
    </lineage>
</organism>
<dbReference type="GO" id="GO:0015211">
    <property type="term" value="F:purine nucleoside transmembrane transporter activity"/>
    <property type="evidence" value="ECO:0007669"/>
    <property type="project" value="UniProtKB-UniRule"/>
</dbReference>
<name>A0AAV9BNV0_ACOGR</name>
<feature type="transmembrane region" description="Helical" evidence="7">
    <location>
        <begin position="156"/>
        <end position="176"/>
    </location>
</feature>
<evidence type="ECO:0000256" key="4">
    <source>
        <dbReference type="ARBA" id="ARBA00022692"/>
    </source>
</evidence>
<dbReference type="EMBL" id="JAUJYN010000002">
    <property type="protein sequence ID" value="KAK1278088.1"/>
    <property type="molecule type" value="Genomic_DNA"/>
</dbReference>
<comment type="subcellular location">
    <subcellularLocation>
        <location evidence="1 7">Membrane</location>
        <topology evidence="1 7">Multi-pass membrane protein</topology>
    </subcellularLocation>
</comment>
<feature type="transmembrane region" description="Helical" evidence="7">
    <location>
        <begin position="188"/>
        <end position="209"/>
    </location>
</feature>
<dbReference type="PANTHER" id="PTHR31376">
    <property type="entry name" value="OS09G0467300 PROTEIN-RELATED"/>
    <property type="match status" value="1"/>
</dbReference>
<evidence type="ECO:0000313" key="8">
    <source>
        <dbReference type="EMBL" id="KAK1278088.1"/>
    </source>
</evidence>
<dbReference type="SUPFAM" id="SSF103481">
    <property type="entry name" value="Multidrug resistance efflux transporter EmrE"/>
    <property type="match status" value="1"/>
</dbReference>
<feature type="transmembrane region" description="Helical" evidence="7">
    <location>
        <begin position="230"/>
        <end position="247"/>
    </location>
</feature>
<reference evidence="8" key="1">
    <citation type="journal article" date="2023" name="Nat. Commun.">
        <title>Diploid and tetraploid genomes of Acorus and the evolution of monocots.</title>
        <authorList>
            <person name="Ma L."/>
            <person name="Liu K.W."/>
            <person name="Li Z."/>
            <person name="Hsiao Y.Y."/>
            <person name="Qi Y."/>
            <person name="Fu T."/>
            <person name="Tang G.D."/>
            <person name="Zhang D."/>
            <person name="Sun W.H."/>
            <person name="Liu D.K."/>
            <person name="Li Y."/>
            <person name="Chen G.Z."/>
            <person name="Liu X.D."/>
            <person name="Liao X.Y."/>
            <person name="Jiang Y.T."/>
            <person name="Yu X."/>
            <person name="Hao Y."/>
            <person name="Huang J."/>
            <person name="Zhao X.W."/>
            <person name="Ke S."/>
            <person name="Chen Y.Y."/>
            <person name="Wu W.L."/>
            <person name="Hsu J.L."/>
            <person name="Lin Y.F."/>
            <person name="Huang M.D."/>
            <person name="Li C.Y."/>
            <person name="Huang L."/>
            <person name="Wang Z.W."/>
            <person name="Zhao X."/>
            <person name="Zhong W.Y."/>
            <person name="Peng D.H."/>
            <person name="Ahmad S."/>
            <person name="Lan S."/>
            <person name="Zhang J.S."/>
            <person name="Tsai W.C."/>
            <person name="Van de Peer Y."/>
            <person name="Liu Z.J."/>
        </authorList>
    </citation>
    <scope>NUCLEOTIDE SEQUENCE</scope>
    <source>
        <strain evidence="8">SCP</strain>
    </source>
</reference>
<dbReference type="InterPro" id="IPR037185">
    <property type="entry name" value="EmrE-like"/>
</dbReference>
<evidence type="ECO:0000256" key="1">
    <source>
        <dbReference type="ARBA" id="ARBA00004141"/>
    </source>
</evidence>
<feature type="transmembrane region" description="Helical" evidence="7">
    <location>
        <begin position="322"/>
        <end position="341"/>
    </location>
</feature>
<comment type="caution">
    <text evidence="8">The sequence shown here is derived from an EMBL/GenBank/DDBJ whole genome shotgun (WGS) entry which is preliminary data.</text>
</comment>
<keyword evidence="4 7" id="KW-0812">Transmembrane</keyword>
<dbReference type="AlphaFoldDB" id="A0AAV9BNV0"/>
<feature type="transmembrane region" description="Helical" evidence="7">
    <location>
        <begin position="63"/>
        <end position="81"/>
    </location>
</feature>
<dbReference type="PANTHER" id="PTHR31376:SF105">
    <property type="entry name" value="PURINE PERMEASE-RELATED"/>
    <property type="match status" value="1"/>
</dbReference>
<dbReference type="InterPro" id="IPR030182">
    <property type="entry name" value="PUP_plant"/>
</dbReference>
<keyword evidence="9" id="KW-1185">Reference proteome</keyword>
<sequence>MESPTPQHHPLTPTTTTATTTNPLKKTLLIMNCLFLILGNVGGPLLLRLYFNRGGSRKWLSSWLETAGWPFLLLPLLLSYFHRRRHHHHPTQPFLITPSLFLASAALGLLTGLDDFLYAYGLSYLPVSTSALLISTQLAFTAAFAFIIVRQRFTAYSLNAVALLSVGAVVLALHTSGDRPEGESKRKYFVGFFLSLAAAALYGFVLPMIELTYRKTKTVVTYALVMEMQMVMSFFATAFCTVGMVVNKDFQAMAKEAKEYELGETKYYVVLVFCAIFWQLFFMGTVGAISCSSSLLAGIIIAAMIPVTESLAVLFFHENFSGEKGISLALSLWGFASYLYGEHKMEKKKRKKMMVMQEQC</sequence>
<accession>A0AAV9BNV0</accession>
<evidence type="ECO:0000256" key="6">
    <source>
        <dbReference type="ARBA" id="ARBA00023136"/>
    </source>
</evidence>
<reference evidence="8" key="2">
    <citation type="submission" date="2023-06" db="EMBL/GenBank/DDBJ databases">
        <authorList>
            <person name="Ma L."/>
            <person name="Liu K.-W."/>
            <person name="Li Z."/>
            <person name="Hsiao Y.-Y."/>
            <person name="Qi Y."/>
            <person name="Fu T."/>
            <person name="Tang G."/>
            <person name="Zhang D."/>
            <person name="Sun W.-H."/>
            <person name="Liu D.-K."/>
            <person name="Li Y."/>
            <person name="Chen G.-Z."/>
            <person name="Liu X.-D."/>
            <person name="Liao X.-Y."/>
            <person name="Jiang Y.-T."/>
            <person name="Yu X."/>
            <person name="Hao Y."/>
            <person name="Huang J."/>
            <person name="Zhao X.-W."/>
            <person name="Ke S."/>
            <person name="Chen Y.-Y."/>
            <person name="Wu W.-L."/>
            <person name="Hsu J.-L."/>
            <person name="Lin Y.-F."/>
            <person name="Huang M.-D."/>
            <person name="Li C.-Y."/>
            <person name="Huang L."/>
            <person name="Wang Z.-W."/>
            <person name="Zhao X."/>
            <person name="Zhong W.-Y."/>
            <person name="Peng D.-H."/>
            <person name="Ahmad S."/>
            <person name="Lan S."/>
            <person name="Zhang J.-S."/>
            <person name="Tsai W.-C."/>
            <person name="Van De Peer Y."/>
            <person name="Liu Z.-J."/>
        </authorList>
    </citation>
    <scope>NUCLEOTIDE SEQUENCE</scope>
    <source>
        <strain evidence="8">SCP</strain>
        <tissue evidence="8">Leaves</tissue>
    </source>
</reference>
<evidence type="ECO:0000256" key="5">
    <source>
        <dbReference type="ARBA" id="ARBA00022989"/>
    </source>
</evidence>
<feature type="transmembrane region" description="Helical" evidence="7">
    <location>
        <begin position="295"/>
        <end position="316"/>
    </location>
</feature>